<comment type="similarity">
    <text evidence="7">Belongs to the binding-protein-dependent transport system permease family.</text>
</comment>
<feature type="transmembrane region" description="Helical" evidence="7">
    <location>
        <begin position="104"/>
        <end position="125"/>
    </location>
</feature>
<accession>A0ABV4GYY3</accession>
<keyword evidence="5 7" id="KW-1133">Transmembrane helix</keyword>
<evidence type="ECO:0000256" key="1">
    <source>
        <dbReference type="ARBA" id="ARBA00004651"/>
    </source>
</evidence>
<organism evidence="10 11">
    <name type="scientific">Kineococcus halophytocola</name>
    <dbReference type="NCBI Taxonomy" id="3234027"/>
    <lineage>
        <taxon>Bacteria</taxon>
        <taxon>Bacillati</taxon>
        <taxon>Actinomycetota</taxon>
        <taxon>Actinomycetes</taxon>
        <taxon>Kineosporiales</taxon>
        <taxon>Kineosporiaceae</taxon>
        <taxon>Kineococcus</taxon>
    </lineage>
</organism>
<keyword evidence="3" id="KW-1003">Cell membrane</keyword>
<dbReference type="PANTHER" id="PTHR30193">
    <property type="entry name" value="ABC TRANSPORTER PERMEASE PROTEIN"/>
    <property type="match status" value="1"/>
</dbReference>
<keyword evidence="2 7" id="KW-0813">Transport</keyword>
<evidence type="ECO:0000259" key="9">
    <source>
        <dbReference type="PROSITE" id="PS50928"/>
    </source>
</evidence>
<dbReference type="Pfam" id="PF00528">
    <property type="entry name" value="BPD_transp_1"/>
    <property type="match status" value="1"/>
</dbReference>
<evidence type="ECO:0000256" key="4">
    <source>
        <dbReference type="ARBA" id="ARBA00022692"/>
    </source>
</evidence>
<feature type="compositionally biased region" description="Basic and acidic residues" evidence="8">
    <location>
        <begin position="1"/>
        <end position="13"/>
    </location>
</feature>
<feature type="transmembrane region" description="Helical" evidence="7">
    <location>
        <begin position="295"/>
        <end position="316"/>
    </location>
</feature>
<dbReference type="SUPFAM" id="SSF161098">
    <property type="entry name" value="MetI-like"/>
    <property type="match status" value="1"/>
</dbReference>
<dbReference type="PANTHER" id="PTHR30193:SF37">
    <property type="entry name" value="INNER MEMBRANE ABC TRANSPORTER PERMEASE PROTEIN YCJO"/>
    <property type="match status" value="1"/>
</dbReference>
<keyword evidence="11" id="KW-1185">Reference proteome</keyword>
<dbReference type="PROSITE" id="PS50928">
    <property type="entry name" value="ABC_TM1"/>
    <property type="match status" value="1"/>
</dbReference>
<gene>
    <name evidence="10" type="ORF">AB2L27_05770</name>
</gene>
<keyword evidence="4 7" id="KW-0812">Transmembrane</keyword>
<evidence type="ECO:0000256" key="8">
    <source>
        <dbReference type="SAM" id="MobiDB-lite"/>
    </source>
</evidence>
<evidence type="ECO:0000256" key="3">
    <source>
        <dbReference type="ARBA" id="ARBA00022475"/>
    </source>
</evidence>
<evidence type="ECO:0000256" key="2">
    <source>
        <dbReference type="ARBA" id="ARBA00022448"/>
    </source>
</evidence>
<dbReference type="CDD" id="cd06261">
    <property type="entry name" value="TM_PBP2"/>
    <property type="match status" value="1"/>
</dbReference>
<dbReference type="EMBL" id="JBGFTU010000005">
    <property type="protein sequence ID" value="MEZ0164274.1"/>
    <property type="molecule type" value="Genomic_DNA"/>
</dbReference>
<dbReference type="Gene3D" id="1.10.3720.10">
    <property type="entry name" value="MetI-like"/>
    <property type="match status" value="1"/>
</dbReference>
<name>A0ABV4GYY3_9ACTN</name>
<sequence length="325" mass="33918">MTQLTERRRERTRAGVPRPRRGSAPDGTRRAVPGRHRPGHVPAWLAAPSLAGLALMLVYPTLFVVALAVTKSSLARPLQRFTGTDNLVEAWESLAFAGSLVRSVVFAVVAALAATLIGVLLALLLHARGTRFGVVGTILLLPLVTPPVMVGVAWKLMLAPVGGAFGGVFSALGFPGANPLGDGVGAFSALVVMHVWQWTPLVTLLVFAALLGVPGELREAAALDGAGAFRSFTNVVWPVVAPNVFSVLLLELVIGLKVFDLVAVVTQGGPGVSTIVAGFEIFRTGMRGSYEIGTAAAQTLVFGLVVGVLTTAVTLLRARAVKADR</sequence>
<protein>
    <submittedName>
        <fullName evidence="10">Carbohydrate ABC transporter permease</fullName>
    </submittedName>
</protein>
<dbReference type="InterPro" id="IPR000515">
    <property type="entry name" value="MetI-like"/>
</dbReference>
<comment type="subcellular location">
    <subcellularLocation>
        <location evidence="1 7">Cell membrane</location>
        <topology evidence="1 7">Multi-pass membrane protein</topology>
    </subcellularLocation>
</comment>
<evidence type="ECO:0000313" key="11">
    <source>
        <dbReference type="Proteomes" id="UP001565927"/>
    </source>
</evidence>
<feature type="region of interest" description="Disordered" evidence="8">
    <location>
        <begin position="1"/>
        <end position="35"/>
    </location>
</feature>
<feature type="transmembrane region" description="Helical" evidence="7">
    <location>
        <begin position="195"/>
        <end position="215"/>
    </location>
</feature>
<evidence type="ECO:0000256" key="5">
    <source>
        <dbReference type="ARBA" id="ARBA00022989"/>
    </source>
</evidence>
<feature type="transmembrane region" description="Helical" evidence="7">
    <location>
        <begin position="132"/>
        <end position="150"/>
    </location>
</feature>
<keyword evidence="6 7" id="KW-0472">Membrane</keyword>
<evidence type="ECO:0000313" key="10">
    <source>
        <dbReference type="EMBL" id="MEZ0164274.1"/>
    </source>
</evidence>
<comment type="caution">
    <text evidence="10">The sequence shown here is derived from an EMBL/GenBank/DDBJ whole genome shotgun (WGS) entry which is preliminary data.</text>
</comment>
<dbReference type="InterPro" id="IPR051393">
    <property type="entry name" value="ABC_transporter_permease"/>
</dbReference>
<proteinExistence type="inferred from homology"/>
<feature type="transmembrane region" description="Helical" evidence="7">
    <location>
        <begin position="43"/>
        <end position="69"/>
    </location>
</feature>
<reference evidence="10 11" key="1">
    <citation type="submission" date="2024-07" db="EMBL/GenBank/DDBJ databases">
        <authorList>
            <person name="Thanompreechachai J."/>
            <person name="Duangmal K."/>
        </authorList>
    </citation>
    <scope>NUCLEOTIDE SEQUENCE [LARGE SCALE GENOMIC DNA]</scope>
    <source>
        <strain evidence="10 11">LSe6-4</strain>
    </source>
</reference>
<dbReference type="RefSeq" id="WP_370440519.1">
    <property type="nucleotide sequence ID" value="NZ_JBGFTU010000005.1"/>
</dbReference>
<evidence type="ECO:0000256" key="7">
    <source>
        <dbReference type="RuleBase" id="RU363032"/>
    </source>
</evidence>
<evidence type="ECO:0000256" key="6">
    <source>
        <dbReference type="ARBA" id="ARBA00023136"/>
    </source>
</evidence>
<feature type="transmembrane region" description="Helical" evidence="7">
    <location>
        <begin position="235"/>
        <end position="254"/>
    </location>
</feature>
<feature type="domain" description="ABC transmembrane type-1" evidence="9">
    <location>
        <begin position="100"/>
        <end position="313"/>
    </location>
</feature>
<dbReference type="InterPro" id="IPR035906">
    <property type="entry name" value="MetI-like_sf"/>
</dbReference>
<dbReference type="Proteomes" id="UP001565927">
    <property type="component" value="Unassembled WGS sequence"/>
</dbReference>